<feature type="transmembrane region" description="Helical" evidence="1">
    <location>
        <begin position="159"/>
        <end position="177"/>
    </location>
</feature>
<dbReference type="InterPro" id="IPR016181">
    <property type="entry name" value="Acyl_CoA_acyltransferase"/>
</dbReference>
<dbReference type="EMBL" id="CP072753">
    <property type="protein sequence ID" value="QUC16873.1"/>
    <property type="molecule type" value="Genomic_DNA"/>
</dbReference>
<keyword evidence="1" id="KW-0812">Transmembrane</keyword>
<evidence type="ECO:0000313" key="3">
    <source>
        <dbReference type="EMBL" id="QUC16873.1"/>
    </source>
</evidence>
<evidence type="ECO:0000259" key="2">
    <source>
        <dbReference type="Pfam" id="PF00583"/>
    </source>
</evidence>
<feature type="domain" description="N-acetyltransferase" evidence="2">
    <location>
        <begin position="200"/>
        <end position="299"/>
    </location>
</feature>
<evidence type="ECO:0000256" key="1">
    <source>
        <dbReference type="SAM" id="Phobius"/>
    </source>
</evidence>
<dbReference type="InterPro" id="IPR000182">
    <property type="entry name" value="GNAT_dom"/>
</dbReference>
<accession>A0A8E5HKE5</accession>
<protein>
    <recommendedName>
        <fullName evidence="2">N-acetyltransferase domain-containing protein</fullName>
    </recommendedName>
</protein>
<dbReference type="GO" id="GO:0016747">
    <property type="term" value="F:acyltransferase activity, transferring groups other than amino-acyl groups"/>
    <property type="evidence" value="ECO:0007669"/>
    <property type="project" value="InterPro"/>
</dbReference>
<keyword evidence="1" id="KW-0472">Membrane</keyword>
<sequence length="338" mass="36795">MERGGVRELDLRKCTPGSVAQRVGCVLPGLRSSAAFFTCLRANLVLSPSALSNFNTPYLEPFSPLPPRSKPSPCPRVLVANEPLVSFHDIPTLSLDALESQDAKSEGLRLIADSVSEMRPRAAKAVVFHPLCLAAMAASWLALHRLVYASDPEKDAARALMLASGITMLYVAAVRFVSCGYVKLADRIGLDWLRAEYGGERDVILGARVGDSLVGALVLRLESKGPAAASPKRKSRSRSRCRSRSVSLKGGKGIIRAWTVAPKHRGQGVGRDLLNEAVRLTRDRCGKDAQVGFAQQHAHSVMIMPSMFNKSFRRDEARAAKALDVAVAEWDVTRKKKR</sequence>
<dbReference type="OrthoDB" id="5343688at2759"/>
<dbReference type="KEGG" id="uvi:66061892"/>
<dbReference type="Pfam" id="PF00583">
    <property type="entry name" value="Acetyltransf_1"/>
    <property type="match status" value="1"/>
</dbReference>
<dbReference type="CDD" id="cd04301">
    <property type="entry name" value="NAT_SF"/>
    <property type="match status" value="1"/>
</dbReference>
<dbReference type="SUPFAM" id="SSF55729">
    <property type="entry name" value="Acyl-CoA N-acyltransferases (Nat)"/>
    <property type="match status" value="1"/>
</dbReference>
<gene>
    <name evidence="3" type="ORF">UV8b_01114</name>
</gene>
<proteinExistence type="predicted"/>
<dbReference type="Gene3D" id="3.40.630.30">
    <property type="match status" value="1"/>
</dbReference>
<keyword evidence="1" id="KW-1133">Transmembrane helix</keyword>
<feature type="transmembrane region" description="Helical" evidence="1">
    <location>
        <begin position="126"/>
        <end position="147"/>
    </location>
</feature>
<keyword evidence="4" id="KW-1185">Reference proteome</keyword>
<dbReference type="AlphaFoldDB" id="A0A8E5HKE5"/>
<reference evidence="3" key="1">
    <citation type="submission" date="2020-03" db="EMBL/GenBank/DDBJ databases">
        <title>A mixture of massive structural variations and highly conserved coding sequences in Ustilaginoidea virens genome.</title>
        <authorList>
            <person name="Zhang K."/>
            <person name="Zhao Z."/>
            <person name="Zhang Z."/>
            <person name="Li Y."/>
            <person name="Hsiang T."/>
            <person name="Sun W."/>
        </authorList>
    </citation>
    <scope>NUCLEOTIDE SEQUENCE</scope>
    <source>
        <strain evidence="3">UV-8b</strain>
    </source>
</reference>
<dbReference type="Proteomes" id="UP000027002">
    <property type="component" value="Chromosome 1"/>
</dbReference>
<organism evidence="3 4">
    <name type="scientific">Ustilaginoidea virens</name>
    <name type="common">Rice false smut fungus</name>
    <name type="synonym">Villosiclava virens</name>
    <dbReference type="NCBI Taxonomy" id="1159556"/>
    <lineage>
        <taxon>Eukaryota</taxon>
        <taxon>Fungi</taxon>
        <taxon>Dikarya</taxon>
        <taxon>Ascomycota</taxon>
        <taxon>Pezizomycotina</taxon>
        <taxon>Sordariomycetes</taxon>
        <taxon>Hypocreomycetidae</taxon>
        <taxon>Hypocreales</taxon>
        <taxon>Clavicipitaceae</taxon>
        <taxon>Ustilaginoidea</taxon>
    </lineage>
</organism>
<evidence type="ECO:0000313" key="4">
    <source>
        <dbReference type="Proteomes" id="UP000027002"/>
    </source>
</evidence>
<dbReference type="GeneID" id="66061892"/>
<dbReference type="RefSeq" id="XP_042994546.1">
    <property type="nucleotide sequence ID" value="XM_043138612.1"/>
</dbReference>
<name>A0A8E5HKE5_USTVR</name>